<dbReference type="EMBL" id="BART01009109">
    <property type="protein sequence ID" value="GAG63026.1"/>
    <property type="molecule type" value="Genomic_DNA"/>
</dbReference>
<reference evidence="1" key="1">
    <citation type="journal article" date="2014" name="Front. Microbiol.">
        <title>High frequency of phylogenetically diverse reductive dehalogenase-homologous genes in deep subseafloor sedimentary metagenomes.</title>
        <authorList>
            <person name="Kawai M."/>
            <person name="Futagami T."/>
            <person name="Toyoda A."/>
            <person name="Takaki Y."/>
            <person name="Nishi S."/>
            <person name="Hori S."/>
            <person name="Arai W."/>
            <person name="Tsubouchi T."/>
            <person name="Morono Y."/>
            <person name="Uchiyama I."/>
            <person name="Ito T."/>
            <person name="Fujiyama A."/>
            <person name="Inagaki F."/>
            <person name="Takami H."/>
        </authorList>
    </citation>
    <scope>NUCLEOTIDE SEQUENCE</scope>
    <source>
        <strain evidence="1">Expedition CK06-06</strain>
    </source>
</reference>
<dbReference type="AlphaFoldDB" id="X1AT50"/>
<dbReference type="InterPro" id="IPR027417">
    <property type="entry name" value="P-loop_NTPase"/>
</dbReference>
<organism evidence="1">
    <name type="scientific">marine sediment metagenome</name>
    <dbReference type="NCBI Taxonomy" id="412755"/>
    <lineage>
        <taxon>unclassified sequences</taxon>
        <taxon>metagenomes</taxon>
        <taxon>ecological metagenomes</taxon>
    </lineage>
</organism>
<dbReference type="SUPFAM" id="SSF52540">
    <property type="entry name" value="P-loop containing nucleoside triphosphate hydrolases"/>
    <property type="match status" value="1"/>
</dbReference>
<accession>X1AT50</accession>
<proteinExistence type="predicted"/>
<name>X1AT50_9ZZZZ</name>
<protein>
    <submittedName>
        <fullName evidence="1">Uncharacterized protein</fullName>
    </submittedName>
</protein>
<feature type="non-terminal residue" evidence="1">
    <location>
        <position position="1"/>
    </location>
</feature>
<gene>
    <name evidence="1" type="ORF">S01H4_20283</name>
</gene>
<sequence>ENWGALERKYGFFHVVDIEKVKHAAFKQLSTKYSEIESETLIDAINGITTHQLDPYKKIEAERWILGKLMDAKELSILNLSHDLHKGKNAYIMLRLLIENSKLGTILFIDDFEKIISIAKPQDKTPEEVFDPSWLYGSEMSPNDVASDKIFTKILQLQRIKGLRIIITLKSIDSLDQIKRKYQEFDSELLSLIKEPLYLKDFSEDDIFEFYRNTMSTFYDVIECNEFTQTFENPYFPLNKLILKNIFERTQGNPRAMIKILIKIFNELIDDEENLDLILKKYENLDN</sequence>
<comment type="caution">
    <text evidence="1">The sequence shown here is derived from an EMBL/GenBank/DDBJ whole genome shotgun (WGS) entry which is preliminary data.</text>
</comment>
<evidence type="ECO:0000313" key="1">
    <source>
        <dbReference type="EMBL" id="GAG63026.1"/>
    </source>
</evidence>